<evidence type="ECO:0000256" key="3">
    <source>
        <dbReference type="ARBA" id="ARBA00023125"/>
    </source>
</evidence>
<proteinExistence type="inferred from homology"/>
<reference evidence="6" key="1">
    <citation type="submission" date="2018-07" db="EMBL/GenBank/DDBJ databases">
        <authorList>
            <consortium name="PulseNet: The National Subtyping Network for Foodborne Disease Surveillance"/>
            <person name="Tarr C.L."/>
            <person name="Trees E."/>
            <person name="Katz L.S."/>
            <person name="Carleton-Romer H.A."/>
            <person name="Stroika S."/>
            <person name="Kucerova Z."/>
            <person name="Roache K.F."/>
            <person name="Sabol A.L."/>
            <person name="Besser J."/>
            <person name="Gerner-Smidt P."/>
        </authorList>
    </citation>
    <scope>NUCLEOTIDE SEQUENCE</scope>
    <source>
        <strain evidence="6">PNUSAS009482</strain>
        <strain evidence="7">PNUSAS015592</strain>
    </source>
</reference>
<dbReference type="InterPro" id="IPR010982">
    <property type="entry name" value="Lambda_DNA-bd_dom_sf"/>
</dbReference>
<dbReference type="SUPFAM" id="SSF47413">
    <property type="entry name" value="lambda repressor-like DNA-binding domains"/>
    <property type="match status" value="1"/>
</dbReference>
<accession>A0A5U0HAM8</accession>
<sequence>MQLSAQDLLRLFICPGEDWPIKAINLALENKGVDLAEMARVRNITTGTIRNAFYRDCPAYEEEIAMAIGVEPAVIWPRRYQRRNQKKNPQRAVA</sequence>
<dbReference type="AlphaFoldDB" id="A0A5U0HAM8"/>
<evidence type="ECO:0000256" key="2">
    <source>
        <dbReference type="ARBA" id="ARBA00023015"/>
    </source>
</evidence>
<comment type="similarity">
    <text evidence="1">Belongs to the ner transcriptional regulatory family.</text>
</comment>
<name>A0A5U0HAM8_SALER</name>
<comment type="caution">
    <text evidence="6">The sequence shown here is derived from an EMBL/GenBank/DDBJ whole genome shotgun (WGS) entry which is preliminary data.</text>
</comment>
<dbReference type="Gene3D" id="1.10.260.40">
    <property type="entry name" value="lambda repressor-like DNA-binding domains"/>
    <property type="match status" value="1"/>
</dbReference>
<feature type="domain" description="Ner winged helix-turn-helix DNA-binding" evidence="5">
    <location>
        <begin position="18"/>
        <end position="87"/>
    </location>
</feature>
<evidence type="ECO:0000313" key="6">
    <source>
        <dbReference type="EMBL" id="EBO3623197.1"/>
    </source>
</evidence>
<dbReference type="Pfam" id="PF13693">
    <property type="entry name" value="HTH_35"/>
    <property type="match status" value="1"/>
</dbReference>
<evidence type="ECO:0000256" key="1">
    <source>
        <dbReference type="ARBA" id="ARBA00006157"/>
    </source>
</evidence>
<dbReference type="GO" id="GO:0003677">
    <property type="term" value="F:DNA binding"/>
    <property type="evidence" value="ECO:0007669"/>
    <property type="project" value="UniProtKB-KW"/>
</dbReference>
<dbReference type="EMBL" id="AAGWQQ010000028">
    <property type="protein sequence ID" value="EBS7982836.1"/>
    <property type="molecule type" value="Genomic_DNA"/>
</dbReference>
<gene>
    <name evidence="6" type="ORF">B6N72_16430</name>
    <name evidence="7" type="ORF">CEJ09_13445</name>
</gene>
<keyword evidence="4" id="KW-0804">Transcription</keyword>
<keyword evidence="2" id="KW-0805">Transcription regulation</keyword>
<organism evidence="6">
    <name type="scientific">Salmonella enterica</name>
    <name type="common">Salmonella choleraesuis</name>
    <dbReference type="NCBI Taxonomy" id="28901"/>
    <lineage>
        <taxon>Bacteria</taxon>
        <taxon>Pseudomonadati</taxon>
        <taxon>Pseudomonadota</taxon>
        <taxon>Gammaproteobacteria</taxon>
        <taxon>Enterobacterales</taxon>
        <taxon>Enterobacteriaceae</taxon>
        <taxon>Salmonella</taxon>
    </lineage>
</organism>
<evidence type="ECO:0000313" key="7">
    <source>
        <dbReference type="EMBL" id="EBS7982836.1"/>
    </source>
</evidence>
<dbReference type="InterPro" id="IPR038722">
    <property type="entry name" value="Ner_HTH_dom"/>
</dbReference>
<evidence type="ECO:0000259" key="5">
    <source>
        <dbReference type="Pfam" id="PF13693"/>
    </source>
</evidence>
<keyword evidence="3" id="KW-0238">DNA-binding</keyword>
<dbReference type="EMBL" id="AAGIGS010000011">
    <property type="protein sequence ID" value="EBO3623197.1"/>
    <property type="molecule type" value="Genomic_DNA"/>
</dbReference>
<evidence type="ECO:0000256" key="4">
    <source>
        <dbReference type="ARBA" id="ARBA00023163"/>
    </source>
</evidence>
<protein>
    <submittedName>
        <fullName evidence="6">Transcriptional regulator</fullName>
    </submittedName>
</protein>